<feature type="transmembrane region" description="Helical" evidence="1">
    <location>
        <begin position="12"/>
        <end position="35"/>
    </location>
</feature>
<proteinExistence type="predicted"/>
<dbReference type="EMBL" id="CP159992">
    <property type="protein sequence ID" value="XCP94588.1"/>
    <property type="molecule type" value="Genomic_DNA"/>
</dbReference>
<evidence type="ECO:0000313" key="2">
    <source>
        <dbReference type="EMBL" id="XCP94588.1"/>
    </source>
</evidence>
<keyword evidence="1" id="KW-0812">Transmembrane</keyword>
<sequence>MNLLKFSFKSAVWSGVLLLLLLSLLTPLSVLSIFFMLIPGVILYASLPVTSFVFHLIPVAIILVMVNPIYLLLMLILILPAIVMGRAYKKQKSALFAIMTGAGTMLAEYLLLLLIGSLIFQFDLSSYIRDVVQLTIEPLTNQSNQMINGFVWTPEMTEDVAKQTQLMIPFALVVTSMVMAFITHVIARPILSVMGLNVSKLPPAREWRMPRALIWYYFLALIIEVVSRQSDGSYWKMIAMNLSPLINLGFMIQAIGFFFFLSHIKRWNPVIPFLLGAAVFFIGPLRIVGIIDLAFPLREAISKSKR</sequence>
<organism evidence="2">
    <name type="scientific">Paenibacillus sp. AN1007</name>
    <dbReference type="NCBI Taxonomy" id="3151385"/>
    <lineage>
        <taxon>Bacteria</taxon>
        <taxon>Bacillati</taxon>
        <taxon>Bacillota</taxon>
        <taxon>Bacilli</taxon>
        <taxon>Bacillales</taxon>
        <taxon>Paenibacillaceae</taxon>
        <taxon>Paenibacillus</taxon>
    </lineage>
</organism>
<feature type="transmembrane region" description="Helical" evidence="1">
    <location>
        <begin position="70"/>
        <end position="88"/>
    </location>
</feature>
<feature type="transmembrane region" description="Helical" evidence="1">
    <location>
        <begin position="166"/>
        <end position="187"/>
    </location>
</feature>
<dbReference type="PANTHER" id="PTHR41324">
    <property type="entry name" value="MEMBRANE PROTEIN-RELATED"/>
    <property type="match status" value="1"/>
</dbReference>
<dbReference type="Pfam" id="PF09991">
    <property type="entry name" value="DUF2232"/>
    <property type="match status" value="1"/>
</dbReference>
<dbReference type="PANTHER" id="PTHR41324:SF1">
    <property type="entry name" value="DUF2232 DOMAIN-CONTAINING PROTEIN"/>
    <property type="match status" value="1"/>
</dbReference>
<dbReference type="RefSeq" id="WP_366292060.1">
    <property type="nucleotide sequence ID" value="NZ_CP159992.1"/>
</dbReference>
<feature type="transmembrane region" description="Helical" evidence="1">
    <location>
        <begin position="207"/>
        <end position="226"/>
    </location>
</feature>
<feature type="transmembrane region" description="Helical" evidence="1">
    <location>
        <begin position="238"/>
        <end position="261"/>
    </location>
</feature>
<gene>
    <name evidence="2" type="ORF">ABXS70_26330</name>
</gene>
<keyword evidence="1" id="KW-1133">Transmembrane helix</keyword>
<keyword evidence="1" id="KW-0472">Membrane</keyword>
<protein>
    <submittedName>
        <fullName evidence="2">DUF2232 domain-containing protein</fullName>
    </submittedName>
</protein>
<feature type="transmembrane region" description="Helical" evidence="1">
    <location>
        <begin position="41"/>
        <end position="63"/>
    </location>
</feature>
<accession>A0AAU8N8M4</accession>
<feature type="transmembrane region" description="Helical" evidence="1">
    <location>
        <begin position="94"/>
        <end position="120"/>
    </location>
</feature>
<dbReference type="AlphaFoldDB" id="A0AAU8N8M4"/>
<reference evidence="2" key="1">
    <citation type="submission" date="2024-05" db="EMBL/GenBank/DDBJ databases">
        <title>Draft genome assemblies of 36 bacteria isolated from hibernating arctic ground squirrels.</title>
        <authorList>
            <person name="McKee H."/>
            <person name="Mullen L."/>
            <person name="Drown D.M."/>
            <person name="Duddleston K.N."/>
        </authorList>
    </citation>
    <scope>NUCLEOTIDE SEQUENCE</scope>
    <source>
        <strain evidence="2">AN1007</strain>
    </source>
</reference>
<feature type="transmembrane region" description="Helical" evidence="1">
    <location>
        <begin position="273"/>
        <end position="297"/>
    </location>
</feature>
<dbReference type="InterPro" id="IPR018710">
    <property type="entry name" value="DUF2232"/>
</dbReference>
<name>A0AAU8N8M4_9BACL</name>
<evidence type="ECO:0000256" key="1">
    <source>
        <dbReference type="SAM" id="Phobius"/>
    </source>
</evidence>